<name>A0A6A5QVC9_AMPQU</name>
<proteinExistence type="predicted"/>
<evidence type="ECO:0000256" key="9">
    <source>
        <dbReference type="SAM" id="MobiDB-lite"/>
    </source>
</evidence>
<evidence type="ECO:0000256" key="2">
    <source>
        <dbReference type="ARBA" id="ARBA00022723"/>
    </source>
</evidence>
<gene>
    <name evidence="11" type="ORF">BDU57DRAFT_445196</name>
</gene>
<evidence type="ECO:0000256" key="6">
    <source>
        <dbReference type="ARBA" id="ARBA00023125"/>
    </source>
</evidence>
<dbReference type="AlphaFoldDB" id="A0A6A5QVC9"/>
<keyword evidence="12" id="KW-1185">Reference proteome</keyword>
<dbReference type="GO" id="GO:0000978">
    <property type="term" value="F:RNA polymerase II cis-regulatory region sequence-specific DNA binding"/>
    <property type="evidence" value="ECO:0007669"/>
    <property type="project" value="TreeGrafter"/>
</dbReference>
<evidence type="ECO:0000256" key="8">
    <source>
        <dbReference type="PROSITE-ProRule" id="PRU00042"/>
    </source>
</evidence>
<dbReference type="PROSITE" id="PS00028">
    <property type="entry name" value="ZINC_FINGER_C2H2_1"/>
    <property type="match status" value="2"/>
</dbReference>
<dbReference type="SMART" id="SM00355">
    <property type="entry name" value="ZnF_C2H2"/>
    <property type="match status" value="5"/>
</dbReference>
<organism evidence="11 12">
    <name type="scientific">Ampelomyces quisqualis</name>
    <name type="common">Powdery mildew agent</name>
    <dbReference type="NCBI Taxonomy" id="50730"/>
    <lineage>
        <taxon>Eukaryota</taxon>
        <taxon>Fungi</taxon>
        <taxon>Dikarya</taxon>
        <taxon>Ascomycota</taxon>
        <taxon>Pezizomycotina</taxon>
        <taxon>Dothideomycetes</taxon>
        <taxon>Pleosporomycetidae</taxon>
        <taxon>Pleosporales</taxon>
        <taxon>Pleosporineae</taxon>
        <taxon>Phaeosphaeriaceae</taxon>
        <taxon>Ampelomyces</taxon>
    </lineage>
</organism>
<keyword evidence="5" id="KW-0862">Zinc</keyword>
<dbReference type="GO" id="GO:0005634">
    <property type="term" value="C:nucleus"/>
    <property type="evidence" value="ECO:0007669"/>
    <property type="project" value="UniProtKB-SubCell"/>
</dbReference>
<dbReference type="PANTHER" id="PTHR24376">
    <property type="entry name" value="ZINC FINGER PROTEIN"/>
    <property type="match status" value="1"/>
</dbReference>
<reference evidence="11" key="1">
    <citation type="journal article" date="2020" name="Stud. Mycol.">
        <title>101 Dothideomycetes genomes: a test case for predicting lifestyles and emergence of pathogens.</title>
        <authorList>
            <person name="Haridas S."/>
            <person name="Albert R."/>
            <person name="Binder M."/>
            <person name="Bloem J."/>
            <person name="Labutti K."/>
            <person name="Salamov A."/>
            <person name="Andreopoulos B."/>
            <person name="Baker S."/>
            <person name="Barry K."/>
            <person name="Bills G."/>
            <person name="Bluhm B."/>
            <person name="Cannon C."/>
            <person name="Castanera R."/>
            <person name="Culley D."/>
            <person name="Daum C."/>
            <person name="Ezra D."/>
            <person name="Gonzalez J."/>
            <person name="Henrissat B."/>
            <person name="Kuo A."/>
            <person name="Liang C."/>
            <person name="Lipzen A."/>
            <person name="Lutzoni F."/>
            <person name="Magnuson J."/>
            <person name="Mondo S."/>
            <person name="Nolan M."/>
            <person name="Ohm R."/>
            <person name="Pangilinan J."/>
            <person name="Park H.-J."/>
            <person name="Ramirez L."/>
            <person name="Alfaro M."/>
            <person name="Sun H."/>
            <person name="Tritt A."/>
            <person name="Yoshinaga Y."/>
            <person name="Zwiers L.-H."/>
            <person name="Turgeon B."/>
            <person name="Goodwin S."/>
            <person name="Spatafora J."/>
            <person name="Crous P."/>
            <person name="Grigoriev I."/>
        </authorList>
    </citation>
    <scope>NUCLEOTIDE SEQUENCE</scope>
    <source>
        <strain evidence="11">HMLAC05119</strain>
    </source>
</reference>
<feature type="region of interest" description="Disordered" evidence="9">
    <location>
        <begin position="236"/>
        <end position="297"/>
    </location>
</feature>
<keyword evidence="3" id="KW-0677">Repeat</keyword>
<dbReference type="OrthoDB" id="8117402at2759"/>
<evidence type="ECO:0000256" key="4">
    <source>
        <dbReference type="ARBA" id="ARBA00022771"/>
    </source>
</evidence>
<evidence type="ECO:0000256" key="5">
    <source>
        <dbReference type="ARBA" id="ARBA00022833"/>
    </source>
</evidence>
<accession>A0A6A5QVC9</accession>
<keyword evidence="4 8" id="KW-0863">Zinc-finger</keyword>
<feature type="compositionally biased region" description="Polar residues" evidence="9">
    <location>
        <begin position="251"/>
        <end position="275"/>
    </location>
</feature>
<dbReference type="GO" id="GO:0008270">
    <property type="term" value="F:zinc ion binding"/>
    <property type="evidence" value="ECO:0007669"/>
    <property type="project" value="UniProtKB-KW"/>
</dbReference>
<evidence type="ECO:0000256" key="3">
    <source>
        <dbReference type="ARBA" id="ARBA00022737"/>
    </source>
</evidence>
<sequence>MPAPLEPLLKVKCTYDDCYDSFDTESAMKRHKKYSDEHDYCHKCDEDFPDFEAFAFHKILRPDEHDKACRVCGDEFKSLSGMRRHIELNHKVDQKLICIGCHKPFYRACLFIEHLEFGHCDVISASQFQKHIVHKLLITQLLDDSNHYARFLQKQSNYEASQDHEEEGGVDLGSAMLDDEEIEDVKFKAIEPDTRCDSVAAWDAGPYPPLPSKASGLASALGGLSLTGMASESSTVVHSPLSSPKDSSFSAQSSRRLAHHVSSTQGSVSTSNNRQPKVWGSRNGKSTSSTLFPGAKPTPVPSEFSVAAYDDRMEQERGPHMMKSRFWDPESSEFDPERFYDAVVQRYYCPFVCEQNFLTPADLTNHIHDDHRIVRMKCPACLKYFKSATALMAHCESLGAKCNINQADNFNIFLDRISGGFLAVDEKIRPDHLNNPSVLLPNHQLGRPPVPYQPPVASYLQYSVTTPPDWKEPQRLALVDGRPNMQQQVRW</sequence>
<evidence type="ECO:0000313" key="12">
    <source>
        <dbReference type="Proteomes" id="UP000800096"/>
    </source>
</evidence>
<feature type="domain" description="C2H2-type" evidence="10">
    <location>
        <begin position="67"/>
        <end position="95"/>
    </location>
</feature>
<evidence type="ECO:0000259" key="10">
    <source>
        <dbReference type="PROSITE" id="PS50157"/>
    </source>
</evidence>
<dbReference type="EMBL" id="ML979134">
    <property type="protein sequence ID" value="KAF1918524.1"/>
    <property type="molecule type" value="Genomic_DNA"/>
</dbReference>
<keyword evidence="2" id="KW-0479">Metal-binding</keyword>
<evidence type="ECO:0000256" key="1">
    <source>
        <dbReference type="ARBA" id="ARBA00004123"/>
    </source>
</evidence>
<dbReference type="PANTHER" id="PTHR24376:SF243">
    <property type="entry name" value="C2H2-TYPE DOMAIN-CONTAINING PROTEIN"/>
    <property type="match status" value="1"/>
</dbReference>
<protein>
    <recommendedName>
        <fullName evidence="10">C2H2-type domain-containing protein</fullName>
    </recommendedName>
</protein>
<evidence type="ECO:0000256" key="7">
    <source>
        <dbReference type="ARBA" id="ARBA00023242"/>
    </source>
</evidence>
<feature type="compositionally biased region" description="Low complexity" evidence="9">
    <location>
        <begin position="239"/>
        <end position="250"/>
    </location>
</feature>
<keyword evidence="7" id="KW-0539">Nucleus</keyword>
<dbReference type="InterPro" id="IPR013087">
    <property type="entry name" value="Znf_C2H2_type"/>
</dbReference>
<dbReference type="GO" id="GO:0001228">
    <property type="term" value="F:DNA-binding transcription activator activity, RNA polymerase II-specific"/>
    <property type="evidence" value="ECO:0007669"/>
    <property type="project" value="TreeGrafter"/>
</dbReference>
<dbReference type="Proteomes" id="UP000800096">
    <property type="component" value="Unassembled WGS sequence"/>
</dbReference>
<comment type="subcellular location">
    <subcellularLocation>
        <location evidence="1">Nucleus</location>
    </subcellularLocation>
</comment>
<dbReference type="PROSITE" id="PS50157">
    <property type="entry name" value="ZINC_FINGER_C2H2_2"/>
    <property type="match status" value="1"/>
</dbReference>
<dbReference type="Gene3D" id="3.30.160.60">
    <property type="entry name" value="Classic Zinc Finger"/>
    <property type="match status" value="2"/>
</dbReference>
<keyword evidence="6" id="KW-0238">DNA-binding</keyword>
<evidence type="ECO:0000313" key="11">
    <source>
        <dbReference type="EMBL" id="KAF1918524.1"/>
    </source>
</evidence>